<dbReference type="InterPro" id="IPR028098">
    <property type="entry name" value="Glyco_trans_4-like_N"/>
</dbReference>
<proteinExistence type="predicted"/>
<name>A0A2H0RB98_UNCKA</name>
<comment type="caution">
    <text evidence="4">The sequence shown here is derived from an EMBL/GenBank/DDBJ whole genome shotgun (WGS) entry which is preliminary data.</text>
</comment>
<dbReference type="CDD" id="cd03801">
    <property type="entry name" value="GT4_PimA-like"/>
    <property type="match status" value="1"/>
</dbReference>
<protein>
    <submittedName>
        <fullName evidence="4">Glycosyl transferase family 1</fullName>
    </submittedName>
</protein>
<dbReference type="Proteomes" id="UP000230214">
    <property type="component" value="Unassembled WGS sequence"/>
</dbReference>
<feature type="domain" description="Glycosyl transferase family 1" evidence="2">
    <location>
        <begin position="265"/>
        <end position="426"/>
    </location>
</feature>
<dbReference type="SUPFAM" id="SSF53756">
    <property type="entry name" value="UDP-Glycosyltransferase/glycogen phosphorylase"/>
    <property type="match status" value="1"/>
</dbReference>
<keyword evidence="1" id="KW-1133">Transmembrane helix</keyword>
<dbReference type="Pfam" id="PF00534">
    <property type="entry name" value="Glycos_transf_1"/>
    <property type="match status" value="1"/>
</dbReference>
<accession>A0A2H0RB98</accession>
<dbReference type="GO" id="GO:0016757">
    <property type="term" value="F:glycosyltransferase activity"/>
    <property type="evidence" value="ECO:0007669"/>
    <property type="project" value="InterPro"/>
</dbReference>
<keyword evidence="4" id="KW-0808">Transferase</keyword>
<gene>
    <name evidence="4" type="ORF">COV24_01045</name>
</gene>
<sequence>MFKKLRENLFKIVILTFISIINANFIYNFFLSKSPTYEMFYIISFLFFGGIVFYYLPHTKFWYRAIKDFESIFTTNVEDNSNVLGKKILIFNWRDTKHKYAGGAEVYIHELAKRWVERGNAVTLFCGNDGYCERHEKVDGVTVIRRGGFYLVYFWAFIYYMVRFRGRYDLILDCENGIPFFTPLYVKEKKYCVVHHIHLEVFSRYLNIPMAYLAKFLEGIAMPIFYKNIRFITVSDSTRDEMLKHGLGKAGIKIIHNGVDLQKLKPGVKSESPLILYLGRIKPYKSIHILIHAVDKIKSDVGNLQLIIAGSGEEEKNLQKLVSKLKLQDMIKFTGRVSEEQKIKLMQSAWVFVNPSFMEGWGITTIEANACGTPVIASNVPGLKDSVKNPTTGYLVEYGNTTEFAEALRSVLLNNEERKRLQKGAITWAQNFDWNKNCLLSLEILNGKI</sequence>
<evidence type="ECO:0000259" key="2">
    <source>
        <dbReference type="Pfam" id="PF00534"/>
    </source>
</evidence>
<keyword evidence="1" id="KW-0472">Membrane</keyword>
<dbReference type="PANTHER" id="PTHR45947">
    <property type="entry name" value="SULFOQUINOVOSYL TRANSFERASE SQD2"/>
    <property type="match status" value="1"/>
</dbReference>
<feature type="transmembrane region" description="Helical" evidence="1">
    <location>
        <begin position="143"/>
        <end position="162"/>
    </location>
</feature>
<dbReference type="InterPro" id="IPR001296">
    <property type="entry name" value="Glyco_trans_1"/>
</dbReference>
<feature type="transmembrane region" description="Helical" evidence="1">
    <location>
        <begin position="9"/>
        <end position="27"/>
    </location>
</feature>
<dbReference type="EMBL" id="PCXU01000011">
    <property type="protein sequence ID" value="PIR43811.1"/>
    <property type="molecule type" value="Genomic_DNA"/>
</dbReference>
<keyword evidence="1" id="KW-0812">Transmembrane</keyword>
<feature type="transmembrane region" description="Helical" evidence="1">
    <location>
        <begin position="39"/>
        <end position="57"/>
    </location>
</feature>
<organism evidence="4 5">
    <name type="scientific">candidate division WWE3 bacterium CG10_big_fil_rev_8_21_14_0_10_32_10</name>
    <dbReference type="NCBI Taxonomy" id="1975090"/>
    <lineage>
        <taxon>Bacteria</taxon>
        <taxon>Katanobacteria</taxon>
    </lineage>
</organism>
<dbReference type="AlphaFoldDB" id="A0A2H0RB98"/>
<dbReference type="Gene3D" id="3.40.50.2000">
    <property type="entry name" value="Glycogen Phosphorylase B"/>
    <property type="match status" value="2"/>
</dbReference>
<dbReference type="Pfam" id="PF13439">
    <property type="entry name" value="Glyco_transf_4"/>
    <property type="match status" value="1"/>
</dbReference>
<evidence type="ECO:0000256" key="1">
    <source>
        <dbReference type="SAM" id="Phobius"/>
    </source>
</evidence>
<evidence type="ECO:0000259" key="3">
    <source>
        <dbReference type="Pfam" id="PF13439"/>
    </source>
</evidence>
<reference evidence="4 5" key="1">
    <citation type="submission" date="2017-09" db="EMBL/GenBank/DDBJ databases">
        <title>Depth-based differentiation of microbial function through sediment-hosted aquifers and enrichment of novel symbionts in the deep terrestrial subsurface.</title>
        <authorList>
            <person name="Probst A.J."/>
            <person name="Ladd B."/>
            <person name="Jarett J.K."/>
            <person name="Geller-Mcgrath D.E."/>
            <person name="Sieber C.M."/>
            <person name="Emerson J.B."/>
            <person name="Anantharaman K."/>
            <person name="Thomas B.C."/>
            <person name="Malmstrom R."/>
            <person name="Stieglmeier M."/>
            <person name="Klingl A."/>
            <person name="Woyke T."/>
            <person name="Ryan C.M."/>
            <person name="Banfield J.F."/>
        </authorList>
    </citation>
    <scope>NUCLEOTIDE SEQUENCE [LARGE SCALE GENOMIC DNA]</scope>
    <source>
        <strain evidence="4">CG10_big_fil_rev_8_21_14_0_10_32_10</strain>
    </source>
</reference>
<feature type="domain" description="Glycosyltransferase subfamily 4-like N-terminal" evidence="3">
    <location>
        <begin position="102"/>
        <end position="262"/>
    </location>
</feature>
<evidence type="ECO:0000313" key="5">
    <source>
        <dbReference type="Proteomes" id="UP000230214"/>
    </source>
</evidence>
<dbReference type="PANTHER" id="PTHR45947:SF3">
    <property type="entry name" value="SULFOQUINOVOSYL TRANSFERASE SQD2"/>
    <property type="match status" value="1"/>
</dbReference>
<dbReference type="InterPro" id="IPR050194">
    <property type="entry name" value="Glycosyltransferase_grp1"/>
</dbReference>
<evidence type="ECO:0000313" key="4">
    <source>
        <dbReference type="EMBL" id="PIR43811.1"/>
    </source>
</evidence>